<dbReference type="Pfam" id="PF03237">
    <property type="entry name" value="Terminase_6N"/>
    <property type="match status" value="1"/>
</dbReference>
<organism evidence="1">
    <name type="scientific">viral metagenome</name>
    <dbReference type="NCBI Taxonomy" id="1070528"/>
    <lineage>
        <taxon>unclassified sequences</taxon>
        <taxon>metagenomes</taxon>
        <taxon>organismal metagenomes</taxon>
    </lineage>
</organism>
<proteinExistence type="predicted"/>
<dbReference type="Gene3D" id="3.30.420.280">
    <property type="match status" value="1"/>
</dbReference>
<accession>A0A6M3K874</accession>
<dbReference type="Gene3D" id="3.40.50.300">
    <property type="entry name" value="P-loop containing nucleotide triphosphate hydrolases"/>
    <property type="match status" value="1"/>
</dbReference>
<sequence length="516" mass="60180">MLAVNEEVHRASYSLQALFEFIPHPVADAYIASDANLRVIIKGNQGGATATTAYDAVLRVLGYHPVKKRNVLNKPMRFISKVLPMGPEDEENQQYVEFKRLFPAEMIEKDVTARSTQMIVRRPSGERVKVEFMSSKQDLDAFMSVQRSAIYQDEEIEKSKWDENQMRLLKEGGDTSVSLTPARGLDWTYDLLWCRASKIYRSDTIAEKFRLPEVEDTGLDTGIEVFNWATDDNPVMTAETIDRIFSEVIDEDDLAMRRYGVFKQASGKIYKIFSKQVHKISAEKIFDVAAFRNYWHFRIIDYHPSKPWYVSWVAITPTNEWFVWQEFLATSHDKCTTYDLRDKIRLKSIVDEDDPYNRATLIDPLSEVKQPNTGFSVFDDLRRGENGIRRLTPADTKNQSARDRVKVRLKNALDAEVPGNNINHNHPYSERYGIYMPTLWFLDTCPVHIEHFDKWRLVDFKQEHVKATRTVKRESEKWSDFCRNIEFLAALDPAYYQLPDGNENRKHLFLFQGRRQ</sequence>
<reference evidence="1" key="1">
    <citation type="submission" date="2020-03" db="EMBL/GenBank/DDBJ databases">
        <title>The deep terrestrial virosphere.</title>
        <authorList>
            <person name="Holmfeldt K."/>
            <person name="Nilsson E."/>
            <person name="Simone D."/>
            <person name="Lopez-Fernandez M."/>
            <person name="Wu X."/>
            <person name="de Brujin I."/>
            <person name="Lundin D."/>
            <person name="Andersson A."/>
            <person name="Bertilsson S."/>
            <person name="Dopson M."/>
        </authorList>
    </citation>
    <scope>NUCLEOTIDE SEQUENCE</scope>
    <source>
        <strain evidence="1">MM415A01183</strain>
    </source>
</reference>
<dbReference type="EMBL" id="MT142310">
    <property type="protein sequence ID" value="QJA77934.1"/>
    <property type="molecule type" value="Genomic_DNA"/>
</dbReference>
<dbReference type="AlphaFoldDB" id="A0A6M3K874"/>
<dbReference type="InterPro" id="IPR027417">
    <property type="entry name" value="P-loop_NTPase"/>
</dbReference>
<name>A0A6M3K874_9ZZZZ</name>
<protein>
    <submittedName>
        <fullName evidence="1">Putative terminase</fullName>
    </submittedName>
</protein>
<gene>
    <name evidence="1" type="ORF">MM415A01183_0020</name>
</gene>
<evidence type="ECO:0000313" key="1">
    <source>
        <dbReference type="EMBL" id="QJA77934.1"/>
    </source>
</evidence>